<dbReference type="Proteomes" id="UP000254640">
    <property type="component" value="Unassembled WGS sequence"/>
</dbReference>
<evidence type="ECO:0000256" key="1">
    <source>
        <dbReference type="ARBA" id="ARBA00007812"/>
    </source>
</evidence>
<protein>
    <submittedName>
        <fullName evidence="3">Acetolactate synthase isozyme 2 large subunit</fullName>
        <ecNumber evidence="3">2.2.1.6</ecNumber>
    </submittedName>
</protein>
<keyword evidence="3" id="KW-0808">Transferase</keyword>
<dbReference type="SUPFAM" id="SSF52467">
    <property type="entry name" value="DHS-like NAD/FAD-binding domain"/>
    <property type="match status" value="1"/>
</dbReference>
<comment type="similarity">
    <text evidence="1">Belongs to the TPP enzyme family.</text>
</comment>
<dbReference type="GO" id="GO:0050660">
    <property type="term" value="F:flavin adenine dinucleotide binding"/>
    <property type="evidence" value="ECO:0007669"/>
    <property type="project" value="TreeGrafter"/>
</dbReference>
<organism evidence="3 4">
    <name type="scientific">Enterobacter agglomerans</name>
    <name type="common">Erwinia herbicola</name>
    <name type="synonym">Pantoea agglomerans</name>
    <dbReference type="NCBI Taxonomy" id="549"/>
    <lineage>
        <taxon>Bacteria</taxon>
        <taxon>Pseudomonadati</taxon>
        <taxon>Pseudomonadota</taxon>
        <taxon>Gammaproteobacteria</taxon>
        <taxon>Enterobacterales</taxon>
        <taxon>Erwiniaceae</taxon>
        <taxon>Pantoea</taxon>
        <taxon>Pantoea agglomerans group</taxon>
    </lineage>
</organism>
<dbReference type="AlphaFoldDB" id="A0A379AB59"/>
<dbReference type="PANTHER" id="PTHR18968">
    <property type="entry name" value="THIAMINE PYROPHOSPHATE ENZYMES"/>
    <property type="match status" value="1"/>
</dbReference>
<keyword evidence="4" id="KW-1185">Reference proteome</keyword>
<evidence type="ECO:0000259" key="2">
    <source>
        <dbReference type="Pfam" id="PF00205"/>
    </source>
</evidence>
<dbReference type="InterPro" id="IPR029035">
    <property type="entry name" value="DHS-like_NAD/FAD-binding_dom"/>
</dbReference>
<evidence type="ECO:0000313" key="3">
    <source>
        <dbReference type="EMBL" id="SUB14450.1"/>
    </source>
</evidence>
<name>A0A379AB59_ENTAG</name>
<dbReference type="InterPro" id="IPR012000">
    <property type="entry name" value="Thiamin_PyroP_enz_cen_dom"/>
</dbReference>
<dbReference type="Gene3D" id="3.40.50.1220">
    <property type="entry name" value="TPP-binding domain"/>
    <property type="match status" value="1"/>
</dbReference>
<dbReference type="GO" id="GO:0030976">
    <property type="term" value="F:thiamine pyrophosphate binding"/>
    <property type="evidence" value="ECO:0007669"/>
    <property type="project" value="InterPro"/>
</dbReference>
<dbReference type="GO" id="GO:0000287">
    <property type="term" value="F:magnesium ion binding"/>
    <property type="evidence" value="ECO:0007669"/>
    <property type="project" value="InterPro"/>
</dbReference>
<dbReference type="EC" id="2.2.1.6" evidence="3"/>
<gene>
    <name evidence="3" type="primary">ilvG_2</name>
    <name evidence="3" type="ORF">NCTC9381_00298</name>
</gene>
<dbReference type="EMBL" id="UGSO01000001">
    <property type="protein sequence ID" value="SUB14450.1"/>
    <property type="molecule type" value="Genomic_DNA"/>
</dbReference>
<dbReference type="GO" id="GO:0009099">
    <property type="term" value="P:L-valine biosynthetic process"/>
    <property type="evidence" value="ECO:0007669"/>
    <property type="project" value="TreeGrafter"/>
</dbReference>
<dbReference type="PANTHER" id="PTHR18968:SF142">
    <property type="entry name" value="ACETOLACTATE SYNTHASE"/>
    <property type="match status" value="1"/>
</dbReference>
<dbReference type="InterPro" id="IPR045229">
    <property type="entry name" value="TPP_enz"/>
</dbReference>
<reference evidence="3 4" key="1">
    <citation type="submission" date="2018-06" db="EMBL/GenBank/DDBJ databases">
        <authorList>
            <consortium name="Pathogen Informatics"/>
            <person name="Doyle S."/>
        </authorList>
    </citation>
    <scope>NUCLEOTIDE SEQUENCE [LARGE SCALE GENOMIC DNA]</scope>
    <source>
        <strain evidence="3 4">NCTC9381</strain>
    </source>
</reference>
<feature type="domain" description="Thiamine pyrophosphate enzyme central" evidence="2">
    <location>
        <begin position="1"/>
        <end position="41"/>
    </location>
</feature>
<evidence type="ECO:0000313" key="4">
    <source>
        <dbReference type="Proteomes" id="UP000254640"/>
    </source>
</evidence>
<dbReference type="GO" id="GO:0003984">
    <property type="term" value="F:acetolactate synthase activity"/>
    <property type="evidence" value="ECO:0007669"/>
    <property type="project" value="UniProtKB-EC"/>
</dbReference>
<accession>A0A379AB59</accession>
<dbReference type="Pfam" id="PF00205">
    <property type="entry name" value="TPP_enzyme_M"/>
    <property type="match status" value="1"/>
</dbReference>
<sequence>MLGMHGTKAANLAVQSCDLLIAVGARFDDRVTGKLDTFAPPCQRNSSRYRSR</sequence>
<dbReference type="GO" id="GO:0005948">
    <property type="term" value="C:acetolactate synthase complex"/>
    <property type="evidence" value="ECO:0007669"/>
    <property type="project" value="TreeGrafter"/>
</dbReference>
<dbReference type="GO" id="GO:0009097">
    <property type="term" value="P:isoleucine biosynthetic process"/>
    <property type="evidence" value="ECO:0007669"/>
    <property type="project" value="TreeGrafter"/>
</dbReference>
<proteinExistence type="inferred from homology"/>